<dbReference type="Proteomes" id="UP000228621">
    <property type="component" value="Unassembled WGS sequence"/>
</dbReference>
<organism evidence="1 2">
    <name type="scientific">Pseudoalteromonas piscicida</name>
    <dbReference type="NCBI Taxonomy" id="43662"/>
    <lineage>
        <taxon>Bacteria</taxon>
        <taxon>Pseudomonadati</taxon>
        <taxon>Pseudomonadota</taxon>
        <taxon>Gammaproteobacteria</taxon>
        <taxon>Alteromonadales</taxon>
        <taxon>Pseudoalteromonadaceae</taxon>
        <taxon>Pseudoalteromonas</taxon>
    </lineage>
</organism>
<keyword evidence="2" id="KW-1185">Reference proteome</keyword>
<protein>
    <recommendedName>
        <fullName evidence="3">Co-chaperone DjlA N-terminal domain-containing protein</fullName>
    </recommendedName>
</protein>
<evidence type="ECO:0000313" key="2">
    <source>
        <dbReference type="Proteomes" id="UP000228621"/>
    </source>
</evidence>
<comment type="caution">
    <text evidence="1">The sequence shown here is derived from an EMBL/GenBank/DDBJ whole genome shotgun (WGS) entry which is preliminary data.</text>
</comment>
<dbReference type="SUPFAM" id="SSF158682">
    <property type="entry name" value="TerB-like"/>
    <property type="match status" value="1"/>
</dbReference>
<dbReference type="InterPro" id="IPR029024">
    <property type="entry name" value="TerB-like"/>
</dbReference>
<evidence type="ECO:0000313" key="1">
    <source>
        <dbReference type="EMBL" id="PCK31325.1"/>
    </source>
</evidence>
<accession>A0A2A5JPG6</accession>
<dbReference type="RefSeq" id="WP_099642432.1">
    <property type="nucleotide sequence ID" value="NZ_JAQPZX010000003.1"/>
</dbReference>
<dbReference type="OrthoDB" id="6298730at2"/>
<proteinExistence type="predicted"/>
<evidence type="ECO:0008006" key="3">
    <source>
        <dbReference type="Google" id="ProtNLM"/>
    </source>
</evidence>
<sequence>MKFEQLLNHFDTGICVDQMQKEALLDIALLFIGVDGVISESEKHVVRKWAKGLQWNSAIALDDYIEDSLSKSVVAIKNDDIEAYVQHRMNNIVDEPMRKLAKDLAVRVIEADGNVKQAEKEALAILEAEL</sequence>
<dbReference type="AlphaFoldDB" id="A0A2A5JPG6"/>
<name>A0A2A5JPG6_PSEO7</name>
<gene>
    <name evidence="1" type="ORF">CEX98_12665</name>
</gene>
<dbReference type="EMBL" id="NKHF01000056">
    <property type="protein sequence ID" value="PCK31325.1"/>
    <property type="molecule type" value="Genomic_DNA"/>
</dbReference>
<reference evidence="2" key="1">
    <citation type="journal article" date="2019" name="Genome Announc.">
        <title>Draft Genome Sequence of Pseudoalteromonas piscicida Strain 36Y ROTHPW, an Hypersaline Seawater Isolate from the South Coast of Sonora, Mexico.</title>
        <authorList>
            <person name="Sanchez-Diaz R."/>
            <person name="Molina-Garza Z.J."/>
            <person name="Cruz-Suarez L.E."/>
            <person name="Selvin J."/>
            <person name="Kiran G.S."/>
            <person name="Ibarra-Gamez J.C."/>
            <person name="Gomez-Gil B."/>
            <person name="Galaviz-Silva L."/>
        </authorList>
    </citation>
    <scope>NUCLEOTIDE SEQUENCE [LARGE SCALE GENOMIC DNA]</scope>
    <source>
        <strain evidence="2">36Y_RITHPW</strain>
    </source>
</reference>
<dbReference type="Gene3D" id="1.10.3680.10">
    <property type="entry name" value="TerB-like"/>
    <property type="match status" value="1"/>
</dbReference>